<keyword evidence="2" id="KW-0812">Transmembrane</keyword>
<feature type="region of interest" description="Disordered" evidence="1">
    <location>
        <begin position="29"/>
        <end position="59"/>
    </location>
</feature>
<proteinExistence type="predicted"/>
<evidence type="ECO:0000313" key="3">
    <source>
        <dbReference type="EMBL" id="KAF4101749.1"/>
    </source>
</evidence>
<gene>
    <name evidence="3" type="ORF">G5714_018181</name>
</gene>
<keyword evidence="2" id="KW-1133">Transmembrane helix</keyword>
<feature type="transmembrane region" description="Helical" evidence="2">
    <location>
        <begin position="64"/>
        <end position="86"/>
    </location>
</feature>
<evidence type="ECO:0000313" key="4">
    <source>
        <dbReference type="Proteomes" id="UP000579812"/>
    </source>
</evidence>
<keyword evidence="2" id="KW-0472">Membrane</keyword>
<evidence type="ECO:0000256" key="2">
    <source>
        <dbReference type="SAM" id="Phobius"/>
    </source>
</evidence>
<dbReference type="AlphaFoldDB" id="A0A7J6C382"/>
<sequence>MEEMNRHVLRSAKRGHEDITAGCVTSRRTMGQEDMLKEQPTDVWTQEEPVAPEGDDSKGSAERVLCLIGVTAIILNLLVVVLVYIYTPV</sequence>
<reference evidence="3 4" key="1">
    <citation type="submission" date="2020-04" db="EMBL/GenBank/DDBJ databases">
        <title>Chromosome-level genome assembly of a cyprinid fish Onychostoma macrolepis by integration of Nanopore Sequencing, Bionano and Hi-C technology.</title>
        <authorList>
            <person name="Wang D."/>
        </authorList>
    </citation>
    <scope>NUCLEOTIDE SEQUENCE [LARGE SCALE GENOMIC DNA]</scope>
    <source>
        <strain evidence="3">SWU-2019</strain>
        <tissue evidence="3">Muscle</tissue>
    </source>
</reference>
<dbReference type="Proteomes" id="UP000579812">
    <property type="component" value="Unassembled WGS sequence"/>
</dbReference>
<name>A0A7J6C382_9TELE</name>
<dbReference type="InterPro" id="IPR054138">
    <property type="entry name" value="TUNAR"/>
</dbReference>
<dbReference type="Pfam" id="PF21954">
    <property type="entry name" value="TUNAR"/>
    <property type="match status" value="1"/>
</dbReference>
<dbReference type="EMBL" id="JAAMOB010000018">
    <property type="protein sequence ID" value="KAF4101749.1"/>
    <property type="molecule type" value="Genomic_DNA"/>
</dbReference>
<accession>A0A7J6C382</accession>
<feature type="compositionally biased region" description="Basic and acidic residues" evidence="1">
    <location>
        <begin position="30"/>
        <end position="40"/>
    </location>
</feature>
<comment type="caution">
    <text evidence="3">The sequence shown here is derived from an EMBL/GenBank/DDBJ whole genome shotgun (WGS) entry which is preliminary data.</text>
</comment>
<keyword evidence="4" id="KW-1185">Reference proteome</keyword>
<protein>
    <submittedName>
        <fullName evidence="3">Uncharacterized protein</fullName>
    </submittedName>
</protein>
<evidence type="ECO:0000256" key="1">
    <source>
        <dbReference type="SAM" id="MobiDB-lite"/>
    </source>
</evidence>
<organism evidence="3 4">
    <name type="scientific">Onychostoma macrolepis</name>
    <dbReference type="NCBI Taxonomy" id="369639"/>
    <lineage>
        <taxon>Eukaryota</taxon>
        <taxon>Metazoa</taxon>
        <taxon>Chordata</taxon>
        <taxon>Craniata</taxon>
        <taxon>Vertebrata</taxon>
        <taxon>Euteleostomi</taxon>
        <taxon>Actinopterygii</taxon>
        <taxon>Neopterygii</taxon>
        <taxon>Teleostei</taxon>
        <taxon>Ostariophysi</taxon>
        <taxon>Cypriniformes</taxon>
        <taxon>Cyprinidae</taxon>
        <taxon>Acrossocheilinae</taxon>
        <taxon>Onychostoma</taxon>
    </lineage>
</organism>